<sequence>MGWMESGVERSGGGDGAGGGRVIVGVSGSLASLAALRAAAVEARRGGLGLLAVAAWEPPEGEALYLRHPDREWALHWQAEARARLDRAFDQVFGGEPSGIGTVRRLVVRDRPGRALCEVAGRAEDLIVIGTRRGRGRRHGGGRGTRIHRYVRTHAGCPVLTVPAPAVPKGLRRALRRVMAEDFALVGR</sequence>
<evidence type="ECO:0000313" key="2">
    <source>
        <dbReference type="EMBL" id="ATL31625.1"/>
    </source>
</evidence>
<dbReference type="SUPFAM" id="SSF52402">
    <property type="entry name" value="Adenine nucleotide alpha hydrolases-like"/>
    <property type="match status" value="1"/>
</dbReference>
<proteinExistence type="predicted"/>
<dbReference type="EMBL" id="CP022685">
    <property type="protein sequence ID" value="ATL31625.1"/>
    <property type="molecule type" value="Genomic_DNA"/>
</dbReference>
<evidence type="ECO:0000259" key="1">
    <source>
        <dbReference type="Pfam" id="PF00582"/>
    </source>
</evidence>
<dbReference type="InterPro" id="IPR014729">
    <property type="entry name" value="Rossmann-like_a/b/a_fold"/>
</dbReference>
<name>A0A291QJK9_9ACTN</name>
<accession>A0A291QJK9</accession>
<dbReference type="KEGG" id="sfk:KY5_6607"/>
<reference evidence="2 3" key="1">
    <citation type="submission" date="2017-08" db="EMBL/GenBank/DDBJ databases">
        <title>Complete Genome Sequence of Streptomyces formicae KY5, the formicamycin producer.</title>
        <authorList>
            <person name="Holmes N.A."/>
            <person name="Devine R."/>
            <person name="Qin Z."/>
            <person name="Seipke R.F."/>
            <person name="Wilkinson B."/>
            <person name="Hutchings M.I."/>
        </authorList>
    </citation>
    <scope>NUCLEOTIDE SEQUENCE [LARGE SCALE GENOMIC DNA]</scope>
    <source>
        <strain evidence="2 3">KY5</strain>
    </source>
</reference>
<dbReference type="RefSeq" id="WP_234363256.1">
    <property type="nucleotide sequence ID" value="NZ_CP022685.1"/>
</dbReference>
<feature type="domain" description="UspA" evidence="1">
    <location>
        <begin position="21"/>
        <end position="163"/>
    </location>
</feature>
<dbReference type="Gene3D" id="3.40.50.620">
    <property type="entry name" value="HUPs"/>
    <property type="match status" value="1"/>
</dbReference>
<organism evidence="2 3">
    <name type="scientific">Streptomyces formicae</name>
    <dbReference type="NCBI Taxonomy" id="1616117"/>
    <lineage>
        <taxon>Bacteria</taxon>
        <taxon>Bacillati</taxon>
        <taxon>Actinomycetota</taxon>
        <taxon>Actinomycetes</taxon>
        <taxon>Kitasatosporales</taxon>
        <taxon>Streptomycetaceae</taxon>
        <taxon>Streptomyces</taxon>
    </lineage>
</organism>
<gene>
    <name evidence="2" type="ORF">KY5_6607</name>
</gene>
<dbReference type="Pfam" id="PF00582">
    <property type="entry name" value="Usp"/>
    <property type="match status" value="1"/>
</dbReference>
<dbReference type="AlphaFoldDB" id="A0A291QJK9"/>
<dbReference type="InterPro" id="IPR006016">
    <property type="entry name" value="UspA"/>
</dbReference>
<evidence type="ECO:0000313" key="3">
    <source>
        <dbReference type="Proteomes" id="UP000221011"/>
    </source>
</evidence>
<protein>
    <recommendedName>
        <fullName evidence="1">UspA domain-containing protein</fullName>
    </recommendedName>
</protein>
<dbReference type="Proteomes" id="UP000221011">
    <property type="component" value="Chromosome"/>
</dbReference>
<keyword evidence="3" id="KW-1185">Reference proteome</keyword>